<dbReference type="Pfam" id="PF00483">
    <property type="entry name" value="NTP_transferase"/>
    <property type="match status" value="1"/>
</dbReference>
<keyword evidence="3" id="KW-0548">Nucleotidyltransferase</keyword>
<organism evidence="3 4">
    <name type="scientific">Paenibacillus vini</name>
    <dbReference type="NCBI Taxonomy" id="1476024"/>
    <lineage>
        <taxon>Bacteria</taxon>
        <taxon>Bacillati</taxon>
        <taxon>Bacillota</taxon>
        <taxon>Bacilli</taxon>
        <taxon>Bacillales</taxon>
        <taxon>Paenibacillaceae</taxon>
        <taxon>Paenibacillus</taxon>
    </lineage>
</organism>
<dbReference type="PANTHER" id="PTHR46390:SF1">
    <property type="entry name" value="MANNOSE-1-PHOSPHATE GUANYLYLTRANSFERASE"/>
    <property type="match status" value="1"/>
</dbReference>
<sequence length="458" mass="49834">MRIVLLSGGSGKRLWPLSNEVRSKAFLKLLRSPDGGMESMIQRICRGLEQAGLMGRCCIVTHHSQVEITRHHIGGDIPVLGEPQKRGTFTAIALAAAYLHSVAGAEIDETVIVMPVDSFVEPSFFELLQRMPAALADSGADMALLGTVPRFPSDAFGYIVPKSKYSAGSYAEVGSFVEKPDKANAEILISQGALWNCGVFACSLRYLLSCMADRGIQPLYEGLLNRYDSMPQESFDREVAEQTQRAVVLPYDGMWNDLGNWNELTRYLLSRSLGKGKISEDSAGTHLVNELAIPIHVVGAPGLIVAASLDGILVAGKSAASRIKSELEAGASFPMYEEKRWGSISILDISRSDGDRETVISKIRMLPGKHTSYHRHRSVIEAWTIISGSGEYALDGKIHSLSEGDSIIIPPGIPHGIKALTLLEFIQVESGATPVKEDIVRMPPVLGWNIPDKKDGRK</sequence>
<dbReference type="SUPFAM" id="SSF51182">
    <property type="entry name" value="RmlC-like cupins"/>
    <property type="match status" value="1"/>
</dbReference>
<proteinExistence type="predicted"/>
<gene>
    <name evidence="3" type="ORF">J42TS3_18720</name>
</gene>
<dbReference type="InterPro" id="IPR013096">
    <property type="entry name" value="Cupin_2"/>
</dbReference>
<dbReference type="InterPro" id="IPR051161">
    <property type="entry name" value="Mannose-6P_isomerase_type2"/>
</dbReference>
<protein>
    <submittedName>
        <fullName evidence="3">Mannose-1-phosphate guanylyltransferase</fullName>
    </submittedName>
</protein>
<evidence type="ECO:0000313" key="4">
    <source>
        <dbReference type="Proteomes" id="UP000679992"/>
    </source>
</evidence>
<dbReference type="EMBL" id="BOSL01000005">
    <property type="protein sequence ID" value="GIP52837.1"/>
    <property type="molecule type" value="Genomic_DNA"/>
</dbReference>
<name>A0ABQ4MA41_9BACL</name>
<dbReference type="Gene3D" id="3.90.550.10">
    <property type="entry name" value="Spore Coat Polysaccharide Biosynthesis Protein SpsA, Chain A"/>
    <property type="match status" value="1"/>
</dbReference>
<dbReference type="Gene3D" id="2.60.120.10">
    <property type="entry name" value="Jelly Rolls"/>
    <property type="match status" value="1"/>
</dbReference>
<dbReference type="Pfam" id="PF07883">
    <property type="entry name" value="Cupin_2"/>
    <property type="match status" value="1"/>
</dbReference>
<dbReference type="CDD" id="cd02213">
    <property type="entry name" value="cupin_PMI_typeII_C"/>
    <property type="match status" value="1"/>
</dbReference>
<feature type="domain" description="Cupin type-2" evidence="2">
    <location>
        <begin position="364"/>
        <end position="419"/>
    </location>
</feature>
<dbReference type="InterPro" id="IPR005835">
    <property type="entry name" value="NTP_transferase_dom"/>
</dbReference>
<accession>A0ABQ4MA41</accession>
<dbReference type="GO" id="GO:0016779">
    <property type="term" value="F:nucleotidyltransferase activity"/>
    <property type="evidence" value="ECO:0007669"/>
    <property type="project" value="UniProtKB-KW"/>
</dbReference>
<reference evidence="3 4" key="1">
    <citation type="submission" date="2021-03" db="EMBL/GenBank/DDBJ databases">
        <title>Antimicrobial resistance genes in bacteria isolated from Japanese honey, and their potential for conferring macrolide and lincosamide resistance in the American foulbrood pathogen Paenibacillus larvae.</title>
        <authorList>
            <person name="Okamoto M."/>
            <person name="Kumagai M."/>
            <person name="Kanamori H."/>
            <person name="Takamatsu D."/>
        </authorList>
    </citation>
    <scope>NUCLEOTIDE SEQUENCE [LARGE SCALE GENOMIC DNA]</scope>
    <source>
        <strain evidence="3 4">J42TS3</strain>
    </source>
</reference>
<evidence type="ECO:0000313" key="3">
    <source>
        <dbReference type="EMBL" id="GIP52837.1"/>
    </source>
</evidence>
<keyword evidence="3" id="KW-0808">Transferase</keyword>
<evidence type="ECO:0000259" key="1">
    <source>
        <dbReference type="Pfam" id="PF00483"/>
    </source>
</evidence>
<comment type="caution">
    <text evidence="3">The sequence shown here is derived from an EMBL/GenBank/DDBJ whole genome shotgun (WGS) entry which is preliminary data.</text>
</comment>
<keyword evidence="4" id="KW-1185">Reference proteome</keyword>
<dbReference type="SUPFAM" id="SSF53448">
    <property type="entry name" value="Nucleotide-diphospho-sugar transferases"/>
    <property type="match status" value="1"/>
</dbReference>
<dbReference type="Proteomes" id="UP000679992">
    <property type="component" value="Unassembled WGS sequence"/>
</dbReference>
<dbReference type="InterPro" id="IPR029044">
    <property type="entry name" value="Nucleotide-diphossugar_trans"/>
</dbReference>
<dbReference type="InterPro" id="IPR011051">
    <property type="entry name" value="RmlC_Cupin_sf"/>
</dbReference>
<dbReference type="InterPro" id="IPR014710">
    <property type="entry name" value="RmlC-like_jellyroll"/>
</dbReference>
<feature type="domain" description="Nucleotidyl transferase" evidence="1">
    <location>
        <begin position="4"/>
        <end position="265"/>
    </location>
</feature>
<evidence type="ECO:0000259" key="2">
    <source>
        <dbReference type="Pfam" id="PF07883"/>
    </source>
</evidence>
<dbReference type="RefSeq" id="WP_213654554.1">
    <property type="nucleotide sequence ID" value="NZ_BOSL01000005.1"/>
</dbReference>
<dbReference type="PANTHER" id="PTHR46390">
    <property type="entry name" value="MANNOSE-1-PHOSPHATE GUANYLYLTRANSFERASE"/>
    <property type="match status" value="1"/>
</dbReference>